<reference evidence="2 3" key="1">
    <citation type="submission" date="2024-08" db="EMBL/GenBank/DDBJ databases">
        <title>Gnathostoma spinigerum genome.</title>
        <authorList>
            <person name="Gonzalez-Bertolin B."/>
            <person name="Monzon S."/>
            <person name="Zaballos A."/>
            <person name="Jimenez P."/>
            <person name="Dekumyoy P."/>
            <person name="Varona S."/>
            <person name="Cuesta I."/>
            <person name="Sumanam S."/>
            <person name="Adisakwattana P."/>
            <person name="Gasser R.B."/>
            <person name="Hernandez-Gonzalez A."/>
            <person name="Young N.D."/>
            <person name="Perteguer M.J."/>
        </authorList>
    </citation>
    <scope>NUCLEOTIDE SEQUENCE [LARGE SCALE GENOMIC DNA]</scope>
    <source>
        <strain evidence="2">AL3</strain>
        <tissue evidence="2">Liver</tissue>
    </source>
</reference>
<accession>A0ABD6EEB0</accession>
<proteinExistence type="predicted"/>
<evidence type="ECO:0000256" key="1">
    <source>
        <dbReference type="SAM" id="MobiDB-lite"/>
    </source>
</evidence>
<evidence type="ECO:0000313" key="2">
    <source>
        <dbReference type="EMBL" id="MFH4975193.1"/>
    </source>
</evidence>
<protein>
    <submittedName>
        <fullName evidence="2">Uncharacterized protein</fullName>
    </submittedName>
</protein>
<feature type="region of interest" description="Disordered" evidence="1">
    <location>
        <begin position="1"/>
        <end position="26"/>
    </location>
</feature>
<sequence length="805" mass="89949">METTTNSKRRSSILKANPTVGPFNVDSELTGTQTSVRRRVSFRSMRTVKEYSECIDLSKSPVDEPLKSQDTGSSDGTSSVHFGIFSSCSRGRTDDVFSSTTTEEISVDDETGNVLHFSDTSTPRHPARNSNEMRKFLGSESPIQDISTNERTLSPSTTKKLFGPYSEADDHCECMDISSASSKTLHLHESDRESVYMEDISMNMSVSPQTTAISNWGEDEAATASIFAIPTKSVEKNSSQTKETPQSISDENLEVADSAKLIGLTNIQNLSGLEISRRNSPIGDFIGGRSEPSSRADDTLGECAQDSLTVHETETNVIDGHAFEAEKNVDRATSMIESVYEVEKLPSLFLDEVKSDNRSSSIISNQEVSVDDVKKERTASARKVPYITNPEYPSPVAIITKKRRKESHFKQDNPRCSPSIAAIYSTNKPAVTENTGASERNANGSNQLMLTPVVLDGRCAEGQLAAKHCDISTSEVLLNCRRRIRHNRDGLANVSSLSEASSFIIQSDSLVPHRKIHSACDRSADRHELSSYLSSPLHNTVSGTRCVPNVPTSGTLPSTCRFNDMDFDLNMSSAYYINAGIADSEQLLSIKRHAFRTLCEGMKDANETLQNMLTKNIDRLKQNNPKMAEALIKLNPKKLSREERKIFETCRISTQTCWYEFRWDIANAAYLKINEIIKANGPKVEEKKTLIGKLETGKHLLREEDKLKKRLEFLTSISLKDLRLPSDIRAQISSVYEDAHVNEMTVILEKMAKIRRLCEESKSNMNDLSTFVEQAEGRWMKRQENGLYHKKVEELRSRLRKVLDN</sequence>
<evidence type="ECO:0000313" key="3">
    <source>
        <dbReference type="Proteomes" id="UP001608902"/>
    </source>
</evidence>
<name>A0ABD6EEB0_9BILA</name>
<dbReference type="EMBL" id="JBGFUD010000764">
    <property type="protein sequence ID" value="MFH4975193.1"/>
    <property type="molecule type" value="Genomic_DNA"/>
</dbReference>
<dbReference type="AlphaFoldDB" id="A0ABD6EEB0"/>
<keyword evidence="3" id="KW-1185">Reference proteome</keyword>
<comment type="caution">
    <text evidence="2">The sequence shown here is derived from an EMBL/GenBank/DDBJ whole genome shotgun (WGS) entry which is preliminary data.</text>
</comment>
<dbReference type="Proteomes" id="UP001608902">
    <property type="component" value="Unassembled WGS sequence"/>
</dbReference>
<gene>
    <name evidence="2" type="ORF">AB6A40_001902</name>
</gene>
<organism evidence="2 3">
    <name type="scientific">Gnathostoma spinigerum</name>
    <dbReference type="NCBI Taxonomy" id="75299"/>
    <lineage>
        <taxon>Eukaryota</taxon>
        <taxon>Metazoa</taxon>
        <taxon>Ecdysozoa</taxon>
        <taxon>Nematoda</taxon>
        <taxon>Chromadorea</taxon>
        <taxon>Rhabditida</taxon>
        <taxon>Spirurina</taxon>
        <taxon>Gnathostomatomorpha</taxon>
        <taxon>Gnathostomatoidea</taxon>
        <taxon>Gnathostomatidae</taxon>
        <taxon>Gnathostoma</taxon>
    </lineage>
</organism>